<dbReference type="OrthoDB" id="286212at2"/>
<dbReference type="CDD" id="cd20335">
    <property type="entry name" value="BRcat_RBR"/>
    <property type="match status" value="1"/>
</dbReference>
<proteinExistence type="predicted"/>
<evidence type="ECO:0000313" key="3">
    <source>
        <dbReference type="EMBL" id="TWU48415.1"/>
    </source>
</evidence>
<organism evidence="3 4">
    <name type="scientific">Rubripirellula reticaptiva</name>
    <dbReference type="NCBI Taxonomy" id="2528013"/>
    <lineage>
        <taxon>Bacteria</taxon>
        <taxon>Pseudomonadati</taxon>
        <taxon>Planctomycetota</taxon>
        <taxon>Planctomycetia</taxon>
        <taxon>Pirellulales</taxon>
        <taxon>Pirellulaceae</taxon>
        <taxon>Rubripirellula</taxon>
    </lineage>
</organism>
<protein>
    <recommendedName>
        <fullName evidence="5">Glycerophosphoryl diester phosphodiesterase membrane domain-containing protein</fullName>
    </recommendedName>
</protein>
<feature type="compositionally biased region" description="Low complexity" evidence="1">
    <location>
        <begin position="44"/>
        <end position="61"/>
    </location>
</feature>
<evidence type="ECO:0000256" key="1">
    <source>
        <dbReference type="SAM" id="MobiDB-lite"/>
    </source>
</evidence>
<feature type="transmembrane region" description="Helical" evidence="2">
    <location>
        <begin position="244"/>
        <end position="268"/>
    </location>
</feature>
<evidence type="ECO:0000313" key="4">
    <source>
        <dbReference type="Proteomes" id="UP000317977"/>
    </source>
</evidence>
<feature type="transmembrane region" description="Helical" evidence="2">
    <location>
        <begin position="300"/>
        <end position="321"/>
    </location>
</feature>
<dbReference type="Gene3D" id="2.20.28.160">
    <property type="match status" value="1"/>
</dbReference>
<reference evidence="3 4" key="1">
    <citation type="submission" date="2019-02" db="EMBL/GenBank/DDBJ databases">
        <title>Deep-cultivation of Planctomycetes and their phenomic and genomic characterization uncovers novel biology.</title>
        <authorList>
            <person name="Wiegand S."/>
            <person name="Jogler M."/>
            <person name="Boedeker C."/>
            <person name="Pinto D."/>
            <person name="Vollmers J."/>
            <person name="Rivas-Marin E."/>
            <person name="Kohn T."/>
            <person name="Peeters S.H."/>
            <person name="Heuer A."/>
            <person name="Rast P."/>
            <person name="Oberbeckmann S."/>
            <person name="Bunk B."/>
            <person name="Jeske O."/>
            <person name="Meyerdierks A."/>
            <person name="Storesund J.E."/>
            <person name="Kallscheuer N."/>
            <person name="Luecker S."/>
            <person name="Lage O.M."/>
            <person name="Pohl T."/>
            <person name="Merkel B.J."/>
            <person name="Hornburger P."/>
            <person name="Mueller R.-W."/>
            <person name="Bruemmer F."/>
            <person name="Labrenz M."/>
            <person name="Spormann A.M."/>
            <person name="Op Den Camp H."/>
            <person name="Overmann J."/>
            <person name="Amann R."/>
            <person name="Jetten M.S.M."/>
            <person name="Mascher T."/>
            <person name="Medema M.H."/>
            <person name="Devos D.P."/>
            <person name="Kaster A.-K."/>
            <person name="Ovreas L."/>
            <person name="Rohde M."/>
            <person name="Galperin M.Y."/>
            <person name="Jogler C."/>
        </authorList>
    </citation>
    <scope>NUCLEOTIDE SEQUENCE [LARGE SCALE GENOMIC DNA]</scope>
    <source>
        <strain evidence="3 4">Poly59</strain>
    </source>
</reference>
<comment type="caution">
    <text evidence="3">The sequence shown here is derived from an EMBL/GenBank/DDBJ whole genome shotgun (WGS) entry which is preliminary data.</text>
</comment>
<sequence length="364" mass="38127">MLRQTCPSCNRLLELPETAAGKMAKCPACQTQFTVPASPSADLGSGSLSPAAATSAPLATGESPFSRPIGGSIDSESHRPAATNPYQPSAATPMNVSVGELAIGQRSVEEIFGVTWAIFKERWGILVGGYVLVFAISVVAAFGPNLVTLVVGPAAGQDVAAVLSGVLSLFCNLLSTYFTLGFCGVALAVARDESSPLSKLTPSLLVFGRFLLGVIVIMLGAGVLFGIFGVIAALAFAAGVGEGAAIGLILLAVLVALPLMLVMYWLLWSWAYIVIDERADWLGSLKASFAITMQNKLTSVLLIVITTMLSFAGVLACYFGLLVTTPLWMLMLGVGYLMITGQPLSDPRLRMASDFAPRPDSPQF</sequence>
<dbReference type="Proteomes" id="UP000317977">
    <property type="component" value="Unassembled WGS sequence"/>
</dbReference>
<dbReference type="EMBL" id="SJPX01000005">
    <property type="protein sequence ID" value="TWU48415.1"/>
    <property type="molecule type" value="Genomic_DNA"/>
</dbReference>
<keyword evidence="2" id="KW-1133">Transmembrane helix</keyword>
<accession>A0A5C6EIY7</accession>
<name>A0A5C6EIY7_9BACT</name>
<feature type="transmembrane region" description="Helical" evidence="2">
    <location>
        <begin position="210"/>
        <end position="238"/>
    </location>
</feature>
<feature type="transmembrane region" description="Helical" evidence="2">
    <location>
        <begin position="123"/>
        <end position="142"/>
    </location>
</feature>
<evidence type="ECO:0000256" key="2">
    <source>
        <dbReference type="SAM" id="Phobius"/>
    </source>
</evidence>
<keyword evidence="2" id="KW-0472">Membrane</keyword>
<keyword evidence="4" id="KW-1185">Reference proteome</keyword>
<feature type="region of interest" description="Disordered" evidence="1">
    <location>
        <begin position="44"/>
        <end position="91"/>
    </location>
</feature>
<gene>
    <name evidence="3" type="ORF">Poly59_52630</name>
</gene>
<dbReference type="RefSeq" id="WP_146536776.1">
    <property type="nucleotide sequence ID" value="NZ_SJPX01000005.1"/>
</dbReference>
<dbReference type="AlphaFoldDB" id="A0A5C6EIY7"/>
<keyword evidence="2" id="KW-0812">Transmembrane</keyword>
<evidence type="ECO:0008006" key="5">
    <source>
        <dbReference type="Google" id="ProtNLM"/>
    </source>
</evidence>
<feature type="transmembrane region" description="Helical" evidence="2">
    <location>
        <begin position="162"/>
        <end position="189"/>
    </location>
</feature>